<evidence type="ECO:0000313" key="18">
    <source>
        <dbReference type="Proteomes" id="UP000574210"/>
    </source>
</evidence>
<comment type="caution">
    <text evidence="17">The sequence shown here is derived from an EMBL/GenBank/DDBJ whole genome shotgun (WGS) entry which is preliminary data.</text>
</comment>
<keyword evidence="8" id="KW-0472">Membrane</keyword>
<feature type="domain" description="SRCR" evidence="16">
    <location>
        <begin position="153"/>
        <end position="248"/>
    </location>
</feature>
<feature type="domain" description="SRCR" evidence="16">
    <location>
        <begin position="364"/>
        <end position="464"/>
    </location>
</feature>
<evidence type="ECO:0000256" key="4">
    <source>
        <dbReference type="ARBA" id="ARBA00022692"/>
    </source>
</evidence>
<dbReference type="PANTHER" id="PTHR48071:SF15">
    <property type="entry name" value="SRCR DOMAIN-CONTAINING PROTEIN"/>
    <property type="match status" value="1"/>
</dbReference>
<dbReference type="GO" id="GO:0004252">
    <property type="term" value="F:serine-type endopeptidase activity"/>
    <property type="evidence" value="ECO:0007669"/>
    <property type="project" value="TreeGrafter"/>
</dbReference>
<keyword evidence="5" id="KW-0732">Signal</keyword>
<dbReference type="EMBL" id="VWYZ01000957">
    <property type="protein sequence ID" value="NXF27708.1"/>
    <property type="molecule type" value="Genomic_DNA"/>
</dbReference>
<feature type="domain" description="SRCR" evidence="16">
    <location>
        <begin position="43"/>
        <end position="143"/>
    </location>
</feature>
<evidence type="ECO:0000256" key="12">
    <source>
        <dbReference type="ARBA" id="ARBA00058074"/>
    </source>
</evidence>
<dbReference type="PROSITE" id="PS50287">
    <property type="entry name" value="SRCR_2"/>
    <property type="match status" value="5"/>
</dbReference>
<keyword evidence="6" id="KW-0677">Repeat</keyword>
<feature type="disulfide bond" evidence="15">
    <location>
        <begin position="402"/>
        <end position="463"/>
    </location>
</feature>
<evidence type="ECO:0000256" key="6">
    <source>
        <dbReference type="ARBA" id="ARBA00022737"/>
    </source>
</evidence>
<comment type="function">
    <text evidence="12">Binds to extracellular matrix proteins. Binds to pathogen-associated molecular patterns (PAMPs) present on the cell walls of Gram-positive and Gram-negative bacteria and fungi, behaving as a pattern recognition receptor (PRR). Induces bacterial and fungal aggregation and subsequent inhibition of PAMP-induced cytokine release. Does not possess intrinsic bactericidal activity. May play a role in the innate defense and homeostasis of certain epithelial surfaces.</text>
</comment>
<dbReference type="PROSITE" id="PS00420">
    <property type="entry name" value="SRCR_1"/>
    <property type="match status" value="1"/>
</dbReference>
<evidence type="ECO:0000256" key="2">
    <source>
        <dbReference type="ARBA" id="ARBA00004613"/>
    </source>
</evidence>
<feature type="disulfide bond" evidence="15">
    <location>
        <begin position="68"/>
        <end position="132"/>
    </location>
</feature>
<keyword evidence="10" id="KW-0675">Receptor</keyword>
<gene>
    <name evidence="17" type="primary">Dmbt1_1</name>
    <name evidence="17" type="ORF">RHOROS_R08198</name>
</gene>
<dbReference type="Proteomes" id="UP000574210">
    <property type="component" value="Unassembled WGS sequence"/>
</dbReference>
<comment type="subcellular location">
    <subcellularLocation>
        <location evidence="1">Membrane</location>
        <topology evidence="1">Single-pass membrane protein</topology>
    </subcellularLocation>
    <subcellularLocation>
        <location evidence="2">Secreted</location>
    </subcellularLocation>
</comment>
<organism evidence="17 18">
    <name type="scientific">Rhodinocichla rosea</name>
    <dbReference type="NCBI Taxonomy" id="58203"/>
    <lineage>
        <taxon>Eukaryota</taxon>
        <taxon>Metazoa</taxon>
        <taxon>Chordata</taxon>
        <taxon>Craniata</taxon>
        <taxon>Vertebrata</taxon>
        <taxon>Euteleostomi</taxon>
        <taxon>Archelosauria</taxon>
        <taxon>Archosauria</taxon>
        <taxon>Dinosauria</taxon>
        <taxon>Saurischia</taxon>
        <taxon>Theropoda</taxon>
        <taxon>Coelurosauria</taxon>
        <taxon>Aves</taxon>
        <taxon>Neognathae</taxon>
        <taxon>Neoaves</taxon>
        <taxon>Telluraves</taxon>
        <taxon>Australaves</taxon>
        <taxon>Passeriformes</taxon>
        <taxon>Thraupidae</taxon>
        <taxon>Rhodinocichla</taxon>
    </lineage>
</organism>
<feature type="disulfide bond" evidence="15">
    <location>
        <begin position="327"/>
        <end position="337"/>
    </location>
</feature>
<evidence type="ECO:0000256" key="11">
    <source>
        <dbReference type="ARBA" id="ARBA00023180"/>
    </source>
</evidence>
<reference evidence="17 18" key="1">
    <citation type="submission" date="2019-09" db="EMBL/GenBank/DDBJ databases">
        <title>Bird 10,000 Genomes (B10K) Project - Family phase.</title>
        <authorList>
            <person name="Zhang G."/>
        </authorList>
    </citation>
    <scope>NUCLEOTIDE SEQUENCE [LARGE SCALE GENOMIC DNA]</scope>
    <source>
        <strain evidence="17">B10K-CU-031-12</strain>
        <tissue evidence="17">Muscle</tissue>
    </source>
</reference>
<dbReference type="FunFam" id="3.10.250.10:FF:000016">
    <property type="entry name" value="Scavenger receptor cysteine-rich protein type 12"/>
    <property type="match status" value="1"/>
</dbReference>
<dbReference type="GO" id="GO:0031638">
    <property type="term" value="P:zymogen activation"/>
    <property type="evidence" value="ECO:0007669"/>
    <property type="project" value="TreeGrafter"/>
</dbReference>
<keyword evidence="4" id="KW-0812">Transmembrane</keyword>
<comment type="caution">
    <text evidence="15">Lacks conserved residue(s) required for the propagation of feature annotation.</text>
</comment>
<feature type="disulfide bond" evidence="15">
    <location>
        <begin position="2"/>
        <end position="12"/>
    </location>
</feature>
<keyword evidence="18" id="KW-1185">Reference proteome</keyword>
<evidence type="ECO:0000256" key="1">
    <source>
        <dbReference type="ARBA" id="ARBA00004167"/>
    </source>
</evidence>
<evidence type="ECO:0000256" key="9">
    <source>
        <dbReference type="ARBA" id="ARBA00023157"/>
    </source>
</evidence>
<evidence type="ECO:0000256" key="13">
    <source>
        <dbReference type="ARBA" id="ARBA00064153"/>
    </source>
</evidence>
<feature type="disulfide bond" evidence="15">
    <location>
        <begin position="296"/>
        <end position="357"/>
    </location>
</feature>
<dbReference type="Gene3D" id="3.10.250.10">
    <property type="entry name" value="SRCR-like domain"/>
    <property type="match status" value="4"/>
</dbReference>
<feature type="domain" description="SRCR" evidence="16">
    <location>
        <begin position="258"/>
        <end position="358"/>
    </location>
</feature>
<evidence type="ECO:0000256" key="10">
    <source>
        <dbReference type="ARBA" id="ARBA00023170"/>
    </source>
</evidence>
<feature type="disulfide bond" evidence="15">
    <location>
        <begin position="112"/>
        <end position="122"/>
    </location>
</feature>
<keyword evidence="9 15" id="KW-1015">Disulfide bond</keyword>
<dbReference type="Pfam" id="PF00530">
    <property type="entry name" value="SRCR"/>
    <property type="match status" value="4"/>
</dbReference>
<keyword evidence="11" id="KW-0325">Glycoprotein</keyword>
<dbReference type="PANTHER" id="PTHR48071">
    <property type="entry name" value="SRCR DOMAIN-CONTAINING PROTEIN"/>
    <property type="match status" value="1"/>
</dbReference>
<dbReference type="SUPFAM" id="SSF56487">
    <property type="entry name" value="SRCR-like"/>
    <property type="match status" value="5"/>
</dbReference>
<feature type="domain" description="SRCR" evidence="16">
    <location>
        <begin position="1"/>
        <end position="33"/>
    </location>
</feature>
<sequence>SCEGTERDLRQCRAGPWQNRTCGEGGVANVTCSGWALATPPQVRLADGPGACAGRVELLHLGRWGTVCDDSWAFPAAQVVCRYLGCGQVIAAPPRARFGPGRGQVWLDGLTCTGEEAAPSECRHRGWGVHTCEHSEDAGVICAGSGLADLTHLRLAGGPHRCAGRVQVRHGGRWGGVCGLTWALPAAQVTCRYLGCGPALRAGQVSVPAEELTWLEWLRCEGGEGNLLECQVSAWGAARCPHAHVTCAQPGEPREGQVRLAGGPHRCAGRVEVFHAGRWGTVCDDTWDLAAARVTCRQLRCGPALWAPGAAQFGEGAGPIWLDGLRCEGSEAHLAQCPGHTWGQHTCNHAEDAGAACAGECGQVRLSGAPDRCAGRVEVLRAHLWGTVCDDTWGLRQAQVLCAHLGCGPALEAPGAARYGRGAGPIWLDDVTCTGEEPDFFRCAHRTWGEHNCHHGEDAGVVCAGET</sequence>
<feature type="non-terminal residue" evidence="17">
    <location>
        <position position="467"/>
    </location>
</feature>
<feature type="disulfide bond" evidence="15">
    <location>
        <begin position="81"/>
        <end position="142"/>
    </location>
</feature>
<dbReference type="InterPro" id="IPR036772">
    <property type="entry name" value="SRCR-like_dom_sf"/>
</dbReference>
<feature type="disulfide bond" evidence="15">
    <location>
        <begin position="389"/>
        <end position="453"/>
    </location>
</feature>
<dbReference type="AlphaFoldDB" id="A0A7K8SED7"/>
<feature type="non-terminal residue" evidence="17">
    <location>
        <position position="1"/>
    </location>
</feature>
<feature type="disulfide bond" evidence="15">
    <location>
        <begin position="220"/>
        <end position="230"/>
    </location>
</feature>
<evidence type="ECO:0000259" key="16">
    <source>
        <dbReference type="PROSITE" id="PS50287"/>
    </source>
</evidence>
<keyword evidence="3" id="KW-0964">Secreted</keyword>
<feature type="disulfide bond" evidence="15">
    <location>
        <begin position="283"/>
        <end position="347"/>
    </location>
</feature>
<dbReference type="FunFam" id="3.10.250.10:FF:000001">
    <property type="entry name" value="Lysyl oxidase 4 isoform X1"/>
    <property type="match status" value="1"/>
</dbReference>
<accession>A0A7K8SED7</accession>
<dbReference type="SMART" id="SM00202">
    <property type="entry name" value="SR"/>
    <property type="match status" value="4"/>
</dbReference>
<protein>
    <recommendedName>
        <fullName evidence="14">Soluble scavenger receptor cysteine-rich domain-containing protein SSC5D</fullName>
    </recommendedName>
</protein>
<evidence type="ECO:0000256" key="14">
    <source>
        <dbReference type="ARBA" id="ARBA00069168"/>
    </source>
</evidence>
<dbReference type="GO" id="GO:0005886">
    <property type="term" value="C:plasma membrane"/>
    <property type="evidence" value="ECO:0007669"/>
    <property type="project" value="TreeGrafter"/>
</dbReference>
<comment type="subunit">
    <text evidence="13">Interacts with LGALS1 and laminin.</text>
</comment>
<keyword evidence="7" id="KW-1133">Transmembrane helix</keyword>
<evidence type="ECO:0000256" key="8">
    <source>
        <dbReference type="ARBA" id="ARBA00023136"/>
    </source>
</evidence>
<name>A0A7K8SED7_9PASS</name>
<evidence type="ECO:0000256" key="7">
    <source>
        <dbReference type="ARBA" id="ARBA00022989"/>
    </source>
</evidence>
<evidence type="ECO:0000256" key="3">
    <source>
        <dbReference type="ARBA" id="ARBA00022525"/>
    </source>
</evidence>
<evidence type="ECO:0000256" key="5">
    <source>
        <dbReference type="ARBA" id="ARBA00022729"/>
    </source>
</evidence>
<evidence type="ECO:0000313" key="17">
    <source>
        <dbReference type="EMBL" id="NXF27708.1"/>
    </source>
</evidence>
<dbReference type="PRINTS" id="PR00258">
    <property type="entry name" value="SPERACTRCPTR"/>
</dbReference>
<dbReference type="GO" id="GO:0005615">
    <property type="term" value="C:extracellular space"/>
    <property type="evidence" value="ECO:0007669"/>
    <property type="project" value="TreeGrafter"/>
</dbReference>
<dbReference type="InterPro" id="IPR001190">
    <property type="entry name" value="SRCR"/>
</dbReference>
<evidence type="ECO:0000256" key="15">
    <source>
        <dbReference type="PROSITE-ProRule" id="PRU00196"/>
    </source>
</evidence>
<dbReference type="FunFam" id="3.10.250.10:FF:000007">
    <property type="entry name" value="Soluble scavenger receptor cysteine-rich domain-containing protein SSC5D"/>
    <property type="match status" value="2"/>
</dbReference>
<proteinExistence type="predicted"/>
<feature type="disulfide bond" evidence="15">
    <location>
        <begin position="433"/>
        <end position="443"/>
    </location>
</feature>